<dbReference type="PRINTS" id="PR00700">
    <property type="entry name" value="PRTYPHPHTASE"/>
</dbReference>
<dbReference type="InterPro" id="IPR000242">
    <property type="entry name" value="PTP_cat"/>
</dbReference>
<evidence type="ECO:0000256" key="14">
    <source>
        <dbReference type="ARBA" id="ARBA00061377"/>
    </source>
</evidence>
<dbReference type="PROSITE" id="PS50853">
    <property type="entry name" value="FN3"/>
    <property type="match status" value="1"/>
</dbReference>
<evidence type="ECO:0000259" key="20">
    <source>
        <dbReference type="PROSITE" id="PS50055"/>
    </source>
</evidence>
<organism evidence="23 24">
    <name type="scientific">Coilia grayii</name>
    <name type="common">Gray's grenadier anchovy</name>
    <dbReference type="NCBI Taxonomy" id="363190"/>
    <lineage>
        <taxon>Eukaryota</taxon>
        <taxon>Metazoa</taxon>
        <taxon>Chordata</taxon>
        <taxon>Craniata</taxon>
        <taxon>Vertebrata</taxon>
        <taxon>Euteleostomi</taxon>
        <taxon>Actinopterygii</taxon>
        <taxon>Neopterygii</taxon>
        <taxon>Teleostei</taxon>
        <taxon>Clupei</taxon>
        <taxon>Clupeiformes</taxon>
        <taxon>Clupeoidei</taxon>
        <taxon>Engraulidae</taxon>
        <taxon>Coilinae</taxon>
        <taxon>Coilia</taxon>
    </lineage>
</organism>
<dbReference type="SMART" id="SM00060">
    <property type="entry name" value="FN3"/>
    <property type="match status" value="3"/>
</dbReference>
<feature type="signal peptide" evidence="19">
    <location>
        <begin position="1"/>
        <end position="25"/>
    </location>
</feature>
<dbReference type="FunFam" id="3.90.190.10:FF:000042">
    <property type="entry name" value="receptor-type tyrosine-protein phosphatase C isoform X1"/>
    <property type="match status" value="1"/>
</dbReference>
<dbReference type="Proteomes" id="UP001591681">
    <property type="component" value="Unassembled WGS sequence"/>
</dbReference>
<dbReference type="InterPro" id="IPR050348">
    <property type="entry name" value="Protein-Tyr_Phosphatase"/>
</dbReference>
<evidence type="ECO:0000256" key="4">
    <source>
        <dbReference type="ARBA" id="ARBA00022553"/>
    </source>
</evidence>
<evidence type="ECO:0000313" key="24">
    <source>
        <dbReference type="Proteomes" id="UP001591681"/>
    </source>
</evidence>
<keyword evidence="11 18" id="KW-0472">Membrane</keyword>
<feature type="domain" description="Tyrosine-protein phosphatase" evidence="20">
    <location>
        <begin position="596"/>
        <end position="855"/>
    </location>
</feature>
<dbReference type="CDD" id="cd14558">
    <property type="entry name" value="R-PTP-C-2"/>
    <property type="match status" value="1"/>
</dbReference>
<dbReference type="GO" id="GO:0004725">
    <property type="term" value="F:protein tyrosine phosphatase activity"/>
    <property type="evidence" value="ECO:0007669"/>
    <property type="project" value="UniProtKB-EC"/>
</dbReference>
<keyword evidence="10 18" id="KW-1133">Transmembrane helix</keyword>
<dbReference type="Gene3D" id="3.90.190.10">
    <property type="entry name" value="Protein tyrosine phosphatase superfamily"/>
    <property type="match status" value="2"/>
</dbReference>
<dbReference type="PANTHER" id="PTHR19134">
    <property type="entry name" value="RECEPTOR-TYPE TYROSINE-PROTEIN PHOSPHATASE"/>
    <property type="match status" value="1"/>
</dbReference>
<comment type="catalytic activity">
    <reaction evidence="13">
        <text>O-phospho-L-tyrosyl-[protein] + H2O = L-tyrosyl-[protein] + phosphate</text>
        <dbReference type="Rhea" id="RHEA:10684"/>
        <dbReference type="Rhea" id="RHEA-COMP:10136"/>
        <dbReference type="Rhea" id="RHEA-COMP:20101"/>
        <dbReference type="ChEBI" id="CHEBI:15377"/>
        <dbReference type="ChEBI" id="CHEBI:43474"/>
        <dbReference type="ChEBI" id="CHEBI:46858"/>
        <dbReference type="ChEBI" id="CHEBI:61978"/>
        <dbReference type="EC" id="3.1.3.48"/>
    </reaction>
</comment>
<feature type="domain" description="Fibronectin type-III" evidence="22">
    <location>
        <begin position="432"/>
        <end position="521"/>
    </location>
</feature>
<evidence type="ECO:0000256" key="12">
    <source>
        <dbReference type="ARBA" id="ARBA00023180"/>
    </source>
</evidence>
<evidence type="ECO:0000256" key="7">
    <source>
        <dbReference type="ARBA" id="ARBA00022737"/>
    </source>
</evidence>
<dbReference type="SMART" id="SM00194">
    <property type="entry name" value="PTPc"/>
    <property type="match status" value="2"/>
</dbReference>
<feature type="region of interest" description="Disordered" evidence="17">
    <location>
        <begin position="97"/>
        <end position="142"/>
    </location>
</feature>
<dbReference type="EC" id="3.1.3.48" evidence="2"/>
<keyword evidence="3" id="KW-1003">Cell membrane</keyword>
<evidence type="ECO:0000256" key="11">
    <source>
        <dbReference type="ARBA" id="ARBA00023136"/>
    </source>
</evidence>
<dbReference type="CDD" id="cd00063">
    <property type="entry name" value="FN3"/>
    <property type="match status" value="1"/>
</dbReference>
<evidence type="ECO:0000256" key="13">
    <source>
        <dbReference type="ARBA" id="ARBA00051722"/>
    </source>
</evidence>
<dbReference type="InterPro" id="IPR003961">
    <property type="entry name" value="FN3_dom"/>
</dbReference>
<evidence type="ECO:0000256" key="18">
    <source>
        <dbReference type="SAM" id="Phobius"/>
    </source>
</evidence>
<feature type="region of interest" description="Disordered" evidence="17">
    <location>
        <begin position="934"/>
        <end position="961"/>
    </location>
</feature>
<keyword evidence="8" id="KW-0378">Hydrolase</keyword>
<dbReference type="FunFam" id="3.90.190.10:FF:000033">
    <property type="entry name" value="receptor-type tyrosine-protein phosphatase C isoform X1"/>
    <property type="match status" value="1"/>
</dbReference>
<feature type="compositionally biased region" description="Low complexity" evidence="17">
    <location>
        <begin position="29"/>
        <end position="66"/>
    </location>
</feature>
<dbReference type="PROSITE" id="PS50056">
    <property type="entry name" value="TYR_PHOSPHATASE_2"/>
    <property type="match status" value="2"/>
</dbReference>
<keyword evidence="5 18" id="KW-0812">Transmembrane</keyword>
<keyword evidence="7" id="KW-0677">Repeat</keyword>
<evidence type="ECO:0000256" key="15">
    <source>
        <dbReference type="ARBA" id="ARBA00073601"/>
    </source>
</evidence>
<feature type="compositionally biased region" description="Basic and acidic residues" evidence="17">
    <location>
        <begin position="1215"/>
        <end position="1226"/>
    </location>
</feature>
<dbReference type="PROSITE" id="PS00383">
    <property type="entry name" value="TYR_PHOSPHATASE_1"/>
    <property type="match status" value="2"/>
</dbReference>
<dbReference type="InterPro" id="IPR016130">
    <property type="entry name" value="Tyr_Pase_AS"/>
</dbReference>
<name>A0ABD1JU82_9TELE</name>
<dbReference type="InterPro" id="IPR029021">
    <property type="entry name" value="Prot-tyrosine_phosphatase-like"/>
</dbReference>
<evidence type="ECO:0000256" key="19">
    <source>
        <dbReference type="SAM" id="SignalP"/>
    </source>
</evidence>
<evidence type="ECO:0000256" key="5">
    <source>
        <dbReference type="ARBA" id="ARBA00022692"/>
    </source>
</evidence>
<dbReference type="SUPFAM" id="SSF49265">
    <property type="entry name" value="Fibronectin type III"/>
    <property type="match status" value="1"/>
</dbReference>
<feature type="compositionally biased region" description="Low complexity" evidence="17">
    <location>
        <begin position="119"/>
        <end position="132"/>
    </location>
</feature>
<evidence type="ECO:0000256" key="8">
    <source>
        <dbReference type="ARBA" id="ARBA00022801"/>
    </source>
</evidence>
<evidence type="ECO:0000256" key="17">
    <source>
        <dbReference type="SAM" id="MobiDB-lite"/>
    </source>
</evidence>
<proteinExistence type="inferred from homology"/>
<evidence type="ECO:0000259" key="21">
    <source>
        <dbReference type="PROSITE" id="PS50056"/>
    </source>
</evidence>
<keyword evidence="24" id="KW-1185">Reference proteome</keyword>
<protein>
    <recommendedName>
        <fullName evidence="15">Receptor-type tyrosine-protein phosphatase C</fullName>
        <ecNumber evidence="2">3.1.3.48</ecNumber>
    </recommendedName>
    <alternativeName>
        <fullName evidence="16">Leukocyte common antigen</fullName>
    </alternativeName>
</protein>
<dbReference type="SUPFAM" id="SSF52799">
    <property type="entry name" value="(Phosphotyrosine protein) phosphatases II"/>
    <property type="match status" value="2"/>
</dbReference>
<accession>A0ABD1JU82</accession>
<evidence type="ECO:0000256" key="16">
    <source>
        <dbReference type="ARBA" id="ARBA00078812"/>
    </source>
</evidence>
<keyword evidence="12" id="KW-0325">Glycoprotein</keyword>
<feature type="region of interest" description="Disordered" evidence="17">
    <location>
        <begin position="1195"/>
        <end position="1262"/>
    </location>
</feature>
<feature type="compositionally biased region" description="Polar residues" evidence="17">
    <location>
        <begin position="97"/>
        <end position="110"/>
    </location>
</feature>
<evidence type="ECO:0000256" key="6">
    <source>
        <dbReference type="ARBA" id="ARBA00022729"/>
    </source>
</evidence>
<reference evidence="23 24" key="1">
    <citation type="submission" date="2024-09" db="EMBL/GenBank/DDBJ databases">
        <title>A chromosome-level genome assembly of Gray's grenadier anchovy, Coilia grayii.</title>
        <authorList>
            <person name="Fu Z."/>
        </authorList>
    </citation>
    <scope>NUCLEOTIDE SEQUENCE [LARGE SCALE GENOMIC DNA]</scope>
    <source>
        <strain evidence="23">G4</strain>
        <tissue evidence="23">Muscle</tissue>
    </source>
</reference>
<feature type="region of interest" description="Disordered" evidence="17">
    <location>
        <begin position="29"/>
        <end position="67"/>
    </location>
</feature>
<dbReference type="InterPro" id="IPR036116">
    <property type="entry name" value="FN3_sf"/>
</dbReference>
<evidence type="ECO:0000256" key="3">
    <source>
        <dbReference type="ARBA" id="ARBA00022475"/>
    </source>
</evidence>
<dbReference type="InterPro" id="IPR000387">
    <property type="entry name" value="Tyr_Pase_dom"/>
</dbReference>
<dbReference type="PROSITE" id="PS50055">
    <property type="entry name" value="TYR_PHOSPHATASE_PTP"/>
    <property type="match status" value="2"/>
</dbReference>
<comment type="caution">
    <text evidence="23">The sequence shown here is derived from an EMBL/GenBank/DDBJ whole genome shotgun (WGS) entry which is preliminary data.</text>
</comment>
<dbReference type="GO" id="GO:0005886">
    <property type="term" value="C:plasma membrane"/>
    <property type="evidence" value="ECO:0007669"/>
    <property type="project" value="UniProtKB-SubCell"/>
</dbReference>
<evidence type="ECO:0000259" key="22">
    <source>
        <dbReference type="PROSITE" id="PS50853"/>
    </source>
</evidence>
<evidence type="ECO:0000256" key="1">
    <source>
        <dbReference type="ARBA" id="ARBA00004251"/>
    </source>
</evidence>
<evidence type="ECO:0000256" key="10">
    <source>
        <dbReference type="ARBA" id="ARBA00022989"/>
    </source>
</evidence>
<dbReference type="Pfam" id="PF00102">
    <property type="entry name" value="Y_phosphatase"/>
    <property type="match status" value="2"/>
</dbReference>
<dbReference type="InterPro" id="IPR003595">
    <property type="entry name" value="Tyr_Pase_cat"/>
</dbReference>
<dbReference type="Gene3D" id="2.60.40.10">
    <property type="entry name" value="Immunoglobulins"/>
    <property type="match status" value="1"/>
</dbReference>
<evidence type="ECO:0000256" key="9">
    <source>
        <dbReference type="ARBA" id="ARBA00022912"/>
    </source>
</evidence>
<comment type="subcellular location">
    <subcellularLocation>
        <location evidence="1">Cell membrane</location>
        <topology evidence="1">Single-pass type I membrane protein</topology>
    </subcellularLocation>
</comment>
<keyword evidence="6 19" id="KW-0732">Signal</keyword>
<dbReference type="AlphaFoldDB" id="A0ABD1JU82"/>
<feature type="compositionally biased region" description="Low complexity" evidence="17">
    <location>
        <begin position="1228"/>
        <end position="1244"/>
    </location>
</feature>
<comment type="similarity">
    <text evidence="14">Belongs to the protein-tyrosine phosphatase family. Receptor class 1/6 subfamily.</text>
</comment>
<keyword evidence="4" id="KW-0597">Phosphoprotein</keyword>
<dbReference type="EMBL" id="JBHFQA010000012">
    <property type="protein sequence ID" value="KAL2090380.1"/>
    <property type="molecule type" value="Genomic_DNA"/>
</dbReference>
<feature type="domain" description="Tyrosine-protein phosphatase" evidence="20">
    <location>
        <begin position="887"/>
        <end position="1168"/>
    </location>
</feature>
<feature type="chain" id="PRO_5044834172" description="Receptor-type tyrosine-protein phosphatase C" evidence="19">
    <location>
        <begin position="26"/>
        <end position="1262"/>
    </location>
</feature>
<dbReference type="CDD" id="cd14557">
    <property type="entry name" value="R-PTPc-C-1"/>
    <property type="match status" value="1"/>
</dbReference>
<dbReference type="InterPro" id="IPR013783">
    <property type="entry name" value="Ig-like_fold"/>
</dbReference>
<feature type="transmembrane region" description="Helical" evidence="18">
    <location>
        <begin position="524"/>
        <end position="545"/>
    </location>
</feature>
<dbReference type="PANTHER" id="PTHR19134:SF539">
    <property type="entry name" value="RECEPTOR-TYPE TYROSINE-PROTEIN PHOSPHATASE C"/>
    <property type="match status" value="1"/>
</dbReference>
<keyword evidence="9" id="KW-0904">Protein phosphatase</keyword>
<feature type="domain" description="Tyrosine specific protein phosphatases" evidence="21">
    <location>
        <begin position="775"/>
        <end position="846"/>
    </location>
</feature>
<evidence type="ECO:0000256" key="2">
    <source>
        <dbReference type="ARBA" id="ARBA00013064"/>
    </source>
</evidence>
<feature type="domain" description="Tyrosine specific protein phosphatases" evidence="21">
    <location>
        <begin position="1081"/>
        <end position="1159"/>
    </location>
</feature>
<feature type="compositionally biased region" description="Acidic residues" evidence="17">
    <location>
        <begin position="941"/>
        <end position="960"/>
    </location>
</feature>
<dbReference type="SMART" id="SM00404">
    <property type="entry name" value="PTPc_motif"/>
    <property type="match status" value="2"/>
</dbReference>
<sequence length="1262" mass="140530">MAGLSGLKALLALGSLLGLATFGLTQSITSAAPAPPNNNTSTTKNNGTLTPTQPASTQSPAPTAPLLPKCADRNAFILSIRGGVKIDIEIIKTSTNGKTNTVTAPTPINDTSDDPGNGTSVTSPPVTTAAPPTSLPPTTPDPYQYRVHYTDVSTPEHSQEFTGSSFEITPLKPCTKYTFTVTGIINGTAPCQIERLVHSTDSTKQEDFTPDWDGLAKVMCFKSSWNLSRDERCFKSNASCEMMNYPVGPDKCNVTIRQHTPPVDDLVLTYEDKVPVVILWKNRPAECSDKNFSAICAGPYLTSEGSKPFQSYNCTGTYITPGFSRTNHTEAKIECGATVTLTEVNKSSRSITIGIQSNSSCQQLGVNFDNFTTECKNPPQNVSTVECDSQCHIEHLKPFTKYTCTVTPNYERHPLKQAADITIETYSDKPDTPGGISEREAPQNNALRVTCNPVLNWNGGKGHYHATLDPPGIHDIKPKETCHFTFEDLSYLTEYKISITAKNNNGNTSAEVTYTASTRYNDKAVIGILAFLIILTSIALLFVLYKIYILQKRSNNDHPDEVIPLSPNPLMTVEPIAAEHLLDVYKKKIADEGRLFLAEFQSIPRIFSNFTVKVAKNQENQAKNRYVDILPYDYNRVQLSNNGGEAGADYINASFIEGFKEQKKYIAAQGPKEETILDFWRMIWEQKSSIIVMVTRCEEGNRNKCAQYWPSVERETEIFGDFVLKIKKEDTCPDYIIRHLTIINRKDKSSEREVTHIQFTSWPDHGVPSEPHLLLKLRRRVNSFSNFFSGPIVVHCSAGVGRTGTYIGIDAMMESLEAEGVMDIYGCVVKMRRQRCLMVQVEAQYILIHQALIEFNQFGDTEIPLAELHSSISTLQQMDCDSDSTLLQVEFQRLPRYRNWRTFNTAVSEENEKKNRYSTSIPYDFNRVLVKVEEENSRESDQEDDDEDDYSSDEDDEEESTQYINASYVDGYWSPRSLIAAQGPMEGTIPEFWQMVYQKKIKNIVMLSKCKEGEEELCAEYWGQEKKTYKDISVEETASVPSPAYIKRTIQLQHAKRKDSRQVQQYQFQGWPEKGLPERPQDLVELIRAIKQSTGTSRADKSVPVVVHCQNGTTRTGIFCALWNILDSANTENLLDIFQVCKSLRKERQGMISNFEHYQFLYKAAAGAFPAQNGEVKQTSASTDSVQIVNEVPASTAADGQQMAEKEPVQAAQAESKEKKEEKEADSAAESSSLLPAGGASEGSEGVTQPGTANGPAITVEV</sequence>
<evidence type="ECO:0000313" key="23">
    <source>
        <dbReference type="EMBL" id="KAL2090380.1"/>
    </source>
</evidence>
<gene>
    <name evidence="23" type="ORF">ACEWY4_015068</name>
</gene>